<name>A0A8X6IT89_9ARAC</name>
<dbReference type="EMBL" id="BMAV01027473">
    <property type="protein sequence ID" value="GFS59613.1"/>
    <property type="molecule type" value="Genomic_DNA"/>
</dbReference>
<gene>
    <name evidence="1" type="ORF">TNIN_445521</name>
</gene>
<dbReference type="Proteomes" id="UP000886998">
    <property type="component" value="Unassembled WGS sequence"/>
</dbReference>
<evidence type="ECO:0000313" key="1">
    <source>
        <dbReference type="EMBL" id="GFS59613.1"/>
    </source>
</evidence>
<sequence>MPSLKNLCHPIIGTIHRKDPIQTNVITTKALFLLLLRRYSKGFDIDQYRSRLSTSKFNMDAVLADNLQKARTDTPQARISIFQLKHKLN</sequence>
<dbReference type="AlphaFoldDB" id="A0A8X6IT89"/>
<accession>A0A8X6IT89</accession>
<reference evidence="1" key="1">
    <citation type="submission" date="2020-08" db="EMBL/GenBank/DDBJ databases">
        <title>Multicomponent nature underlies the extraordinary mechanical properties of spider dragline silk.</title>
        <authorList>
            <person name="Kono N."/>
            <person name="Nakamura H."/>
            <person name="Mori M."/>
            <person name="Yoshida Y."/>
            <person name="Ohtoshi R."/>
            <person name="Malay A.D."/>
            <person name="Moran D.A.P."/>
            <person name="Tomita M."/>
            <person name="Numata K."/>
            <person name="Arakawa K."/>
        </authorList>
    </citation>
    <scope>NUCLEOTIDE SEQUENCE</scope>
</reference>
<organism evidence="1 2">
    <name type="scientific">Trichonephila inaurata madagascariensis</name>
    <dbReference type="NCBI Taxonomy" id="2747483"/>
    <lineage>
        <taxon>Eukaryota</taxon>
        <taxon>Metazoa</taxon>
        <taxon>Ecdysozoa</taxon>
        <taxon>Arthropoda</taxon>
        <taxon>Chelicerata</taxon>
        <taxon>Arachnida</taxon>
        <taxon>Araneae</taxon>
        <taxon>Araneomorphae</taxon>
        <taxon>Entelegynae</taxon>
        <taxon>Araneoidea</taxon>
        <taxon>Nephilidae</taxon>
        <taxon>Trichonephila</taxon>
        <taxon>Trichonephila inaurata</taxon>
    </lineage>
</organism>
<proteinExistence type="predicted"/>
<keyword evidence="2" id="KW-1185">Reference proteome</keyword>
<comment type="caution">
    <text evidence="1">The sequence shown here is derived from an EMBL/GenBank/DDBJ whole genome shotgun (WGS) entry which is preliminary data.</text>
</comment>
<protein>
    <submittedName>
        <fullName evidence="1">Uncharacterized protein</fullName>
    </submittedName>
</protein>
<evidence type="ECO:0000313" key="2">
    <source>
        <dbReference type="Proteomes" id="UP000886998"/>
    </source>
</evidence>